<dbReference type="AlphaFoldDB" id="A0A1G2LBW2"/>
<evidence type="ECO:0000313" key="10">
    <source>
        <dbReference type="Proteomes" id="UP000176705"/>
    </source>
</evidence>
<evidence type="ECO:0000256" key="7">
    <source>
        <dbReference type="SAM" id="Phobius"/>
    </source>
</evidence>
<feature type="transmembrane region" description="Helical" evidence="7">
    <location>
        <begin position="113"/>
        <end position="132"/>
    </location>
</feature>
<dbReference type="STRING" id="1802280.A3B37_00870"/>
<name>A0A1G2LBW2_9BACT</name>
<feature type="transmembrane region" description="Helical" evidence="7">
    <location>
        <begin position="70"/>
        <end position="93"/>
    </location>
</feature>
<feature type="transmembrane region" description="Helical" evidence="7">
    <location>
        <begin position="141"/>
        <end position="159"/>
    </location>
</feature>
<dbReference type="Gene3D" id="1.20.144.10">
    <property type="entry name" value="Phosphatidic acid phosphatase type 2/haloperoxidase"/>
    <property type="match status" value="1"/>
</dbReference>
<dbReference type="EMBL" id="MHQS01000006">
    <property type="protein sequence ID" value="OHA09080.1"/>
    <property type="molecule type" value="Genomic_DNA"/>
</dbReference>
<sequence>MFYNLDLSIFLWFNSWALWRPWMDILTVLRAVFLGWLALAALFAFGIATIAPFSSVFPSFRPFRRKNWEMAFIALAAALVARFGIAEFIRFFYDRPRPFESLADVHQLVFRDGGGSFPSGHAVFYFAIAAVVSRYYPKTSILFYLAALNLSVARIQAGVHWPSDILGGAVIGIAVGLAMHWLAKMYLKPKTAA</sequence>
<dbReference type="GO" id="GO:0005886">
    <property type="term" value="C:plasma membrane"/>
    <property type="evidence" value="ECO:0007669"/>
    <property type="project" value="UniProtKB-SubCell"/>
</dbReference>
<keyword evidence="4" id="KW-0378">Hydrolase</keyword>
<evidence type="ECO:0000259" key="8">
    <source>
        <dbReference type="SMART" id="SM00014"/>
    </source>
</evidence>
<evidence type="ECO:0000313" key="9">
    <source>
        <dbReference type="EMBL" id="OHA09080.1"/>
    </source>
</evidence>
<keyword evidence="3 7" id="KW-0812">Transmembrane</keyword>
<gene>
    <name evidence="9" type="ORF">A3B37_00870</name>
</gene>
<protein>
    <recommendedName>
        <fullName evidence="8">Phosphatidic acid phosphatase type 2/haloperoxidase domain-containing protein</fullName>
    </recommendedName>
</protein>
<evidence type="ECO:0000256" key="1">
    <source>
        <dbReference type="ARBA" id="ARBA00004651"/>
    </source>
</evidence>
<feature type="transmembrane region" description="Helical" evidence="7">
    <location>
        <begin position="33"/>
        <end position="58"/>
    </location>
</feature>
<comment type="subcellular location">
    <subcellularLocation>
        <location evidence="1">Cell membrane</location>
        <topology evidence="1">Multi-pass membrane protein</topology>
    </subcellularLocation>
</comment>
<accession>A0A1G2LBW2</accession>
<evidence type="ECO:0000256" key="2">
    <source>
        <dbReference type="ARBA" id="ARBA00022475"/>
    </source>
</evidence>
<keyword evidence="6 7" id="KW-0472">Membrane</keyword>
<dbReference type="GO" id="GO:0016787">
    <property type="term" value="F:hydrolase activity"/>
    <property type="evidence" value="ECO:0007669"/>
    <property type="project" value="UniProtKB-KW"/>
</dbReference>
<proteinExistence type="predicted"/>
<keyword evidence="5 7" id="KW-1133">Transmembrane helix</keyword>
<dbReference type="Proteomes" id="UP000176705">
    <property type="component" value="Unassembled WGS sequence"/>
</dbReference>
<organism evidence="9 10">
    <name type="scientific">Candidatus Sungbacteria bacterium RIFCSPLOWO2_01_FULL_59_16</name>
    <dbReference type="NCBI Taxonomy" id="1802280"/>
    <lineage>
        <taxon>Bacteria</taxon>
        <taxon>Candidatus Sungiibacteriota</taxon>
    </lineage>
</organism>
<feature type="domain" description="Phosphatidic acid phosphatase type 2/haloperoxidase" evidence="8">
    <location>
        <begin position="71"/>
        <end position="180"/>
    </location>
</feature>
<dbReference type="SUPFAM" id="SSF48317">
    <property type="entry name" value="Acid phosphatase/Vanadium-dependent haloperoxidase"/>
    <property type="match status" value="1"/>
</dbReference>
<evidence type="ECO:0000256" key="4">
    <source>
        <dbReference type="ARBA" id="ARBA00022801"/>
    </source>
</evidence>
<dbReference type="InterPro" id="IPR000326">
    <property type="entry name" value="PAP2/HPO"/>
</dbReference>
<reference evidence="9 10" key="1">
    <citation type="journal article" date="2016" name="Nat. Commun.">
        <title>Thousands of microbial genomes shed light on interconnected biogeochemical processes in an aquifer system.</title>
        <authorList>
            <person name="Anantharaman K."/>
            <person name="Brown C.T."/>
            <person name="Hug L.A."/>
            <person name="Sharon I."/>
            <person name="Castelle C.J."/>
            <person name="Probst A.J."/>
            <person name="Thomas B.C."/>
            <person name="Singh A."/>
            <person name="Wilkins M.J."/>
            <person name="Karaoz U."/>
            <person name="Brodie E.L."/>
            <person name="Williams K.H."/>
            <person name="Hubbard S.S."/>
            <person name="Banfield J.F."/>
        </authorList>
    </citation>
    <scope>NUCLEOTIDE SEQUENCE [LARGE SCALE GENOMIC DNA]</scope>
</reference>
<evidence type="ECO:0000256" key="3">
    <source>
        <dbReference type="ARBA" id="ARBA00022692"/>
    </source>
</evidence>
<keyword evidence="2" id="KW-1003">Cell membrane</keyword>
<dbReference type="InterPro" id="IPR036938">
    <property type="entry name" value="PAP2/HPO_sf"/>
</dbReference>
<dbReference type="PANTHER" id="PTHR14969:SF62">
    <property type="entry name" value="DECAPRENYLPHOSPHORYL-5-PHOSPHORIBOSE PHOSPHATASE RV3807C-RELATED"/>
    <property type="match status" value="1"/>
</dbReference>
<dbReference type="Pfam" id="PF01569">
    <property type="entry name" value="PAP2"/>
    <property type="match status" value="1"/>
</dbReference>
<dbReference type="SMART" id="SM00014">
    <property type="entry name" value="acidPPc"/>
    <property type="match status" value="1"/>
</dbReference>
<comment type="caution">
    <text evidence="9">The sequence shown here is derived from an EMBL/GenBank/DDBJ whole genome shotgun (WGS) entry which is preliminary data.</text>
</comment>
<evidence type="ECO:0000256" key="5">
    <source>
        <dbReference type="ARBA" id="ARBA00022989"/>
    </source>
</evidence>
<evidence type="ECO:0000256" key="6">
    <source>
        <dbReference type="ARBA" id="ARBA00023136"/>
    </source>
</evidence>
<feature type="transmembrane region" description="Helical" evidence="7">
    <location>
        <begin position="165"/>
        <end position="183"/>
    </location>
</feature>
<dbReference type="PANTHER" id="PTHR14969">
    <property type="entry name" value="SPHINGOSINE-1-PHOSPHATE PHOSPHOHYDROLASE"/>
    <property type="match status" value="1"/>
</dbReference>